<proteinExistence type="inferred from homology"/>
<dbReference type="Pfam" id="PF07715">
    <property type="entry name" value="Plug"/>
    <property type="match status" value="1"/>
</dbReference>
<evidence type="ECO:0000259" key="14">
    <source>
        <dbReference type="Pfam" id="PF07715"/>
    </source>
</evidence>
<evidence type="ECO:0000256" key="5">
    <source>
        <dbReference type="ARBA" id="ARBA00022729"/>
    </source>
</evidence>
<comment type="similarity">
    <text evidence="10 11">Belongs to the TonB-dependent receptor family.</text>
</comment>
<dbReference type="InterPro" id="IPR039426">
    <property type="entry name" value="TonB-dep_rcpt-like"/>
</dbReference>
<evidence type="ECO:0000256" key="3">
    <source>
        <dbReference type="ARBA" id="ARBA00022452"/>
    </source>
</evidence>
<evidence type="ECO:0000256" key="10">
    <source>
        <dbReference type="PROSITE-ProRule" id="PRU01360"/>
    </source>
</evidence>
<feature type="signal peptide" evidence="12">
    <location>
        <begin position="1"/>
        <end position="22"/>
    </location>
</feature>
<protein>
    <submittedName>
        <fullName evidence="15">TonB-dependent receptor</fullName>
    </submittedName>
</protein>
<evidence type="ECO:0000313" key="16">
    <source>
        <dbReference type="Proteomes" id="UP000772618"/>
    </source>
</evidence>
<keyword evidence="16" id="KW-1185">Reference proteome</keyword>
<evidence type="ECO:0000256" key="6">
    <source>
        <dbReference type="ARBA" id="ARBA00023077"/>
    </source>
</evidence>
<dbReference type="PANTHER" id="PTHR30069:SF29">
    <property type="entry name" value="HEMOGLOBIN AND HEMOGLOBIN-HAPTOGLOBIN-BINDING PROTEIN 1-RELATED"/>
    <property type="match status" value="1"/>
</dbReference>
<dbReference type="PANTHER" id="PTHR30069">
    <property type="entry name" value="TONB-DEPENDENT OUTER MEMBRANE RECEPTOR"/>
    <property type="match status" value="1"/>
</dbReference>
<dbReference type="RefSeq" id="WP_254154017.1">
    <property type="nucleotide sequence ID" value="NZ_JAHESD010000024.1"/>
</dbReference>
<keyword evidence="9 10" id="KW-0998">Cell outer membrane</keyword>
<comment type="subcellular location">
    <subcellularLocation>
        <location evidence="1 10">Cell outer membrane</location>
        <topology evidence="1 10">Multi-pass membrane protein</topology>
    </subcellularLocation>
</comment>
<evidence type="ECO:0000256" key="1">
    <source>
        <dbReference type="ARBA" id="ARBA00004571"/>
    </source>
</evidence>
<dbReference type="EMBL" id="JAHESD010000024">
    <property type="protein sequence ID" value="MBT1704055.1"/>
    <property type="molecule type" value="Genomic_DNA"/>
</dbReference>
<accession>A0ABS5VRI0</accession>
<dbReference type="InterPro" id="IPR036942">
    <property type="entry name" value="Beta-barrel_TonB_sf"/>
</dbReference>
<evidence type="ECO:0000256" key="11">
    <source>
        <dbReference type="RuleBase" id="RU003357"/>
    </source>
</evidence>
<comment type="caution">
    <text evidence="15">The sequence shown here is derived from an EMBL/GenBank/DDBJ whole genome shotgun (WGS) entry which is preliminary data.</text>
</comment>
<name>A0ABS5VRI0_9BACT</name>
<keyword evidence="4 10" id="KW-0812">Transmembrane</keyword>
<dbReference type="Proteomes" id="UP000772618">
    <property type="component" value="Unassembled WGS sequence"/>
</dbReference>
<dbReference type="Pfam" id="PF00593">
    <property type="entry name" value="TonB_dep_Rec_b-barrel"/>
    <property type="match status" value="1"/>
</dbReference>
<evidence type="ECO:0000256" key="12">
    <source>
        <dbReference type="SAM" id="SignalP"/>
    </source>
</evidence>
<evidence type="ECO:0000313" key="15">
    <source>
        <dbReference type="EMBL" id="MBT1704055.1"/>
    </source>
</evidence>
<feature type="chain" id="PRO_5046582428" evidence="12">
    <location>
        <begin position="23"/>
        <end position="686"/>
    </location>
</feature>
<evidence type="ECO:0000256" key="8">
    <source>
        <dbReference type="ARBA" id="ARBA00023170"/>
    </source>
</evidence>
<keyword evidence="3 10" id="KW-1134">Transmembrane beta strand</keyword>
<gene>
    <name evidence="15" type="ORF">KK060_12245</name>
</gene>
<feature type="domain" description="TonB-dependent receptor plug" evidence="14">
    <location>
        <begin position="54"/>
        <end position="162"/>
    </location>
</feature>
<dbReference type="InterPro" id="IPR037066">
    <property type="entry name" value="Plug_dom_sf"/>
</dbReference>
<evidence type="ECO:0000256" key="7">
    <source>
        <dbReference type="ARBA" id="ARBA00023136"/>
    </source>
</evidence>
<dbReference type="InterPro" id="IPR012910">
    <property type="entry name" value="Plug_dom"/>
</dbReference>
<organism evidence="15 16">
    <name type="scientific">Chryseosolibacter indicus</name>
    <dbReference type="NCBI Taxonomy" id="2782351"/>
    <lineage>
        <taxon>Bacteria</taxon>
        <taxon>Pseudomonadati</taxon>
        <taxon>Bacteroidota</taxon>
        <taxon>Cytophagia</taxon>
        <taxon>Cytophagales</taxon>
        <taxon>Chryseotaleaceae</taxon>
        <taxon>Chryseosolibacter</taxon>
    </lineage>
</organism>
<reference evidence="15 16" key="1">
    <citation type="submission" date="2021-05" db="EMBL/GenBank/DDBJ databases">
        <title>A Polyphasic approach of four new species of the genus Ohtaekwangia: Ohtaekwangia histidinii sp. nov., Ohtaekwangia cretensis sp. nov., Ohtaekwangia indiensis sp. nov., Ohtaekwangia reichenbachii sp. nov. from diverse environment.</title>
        <authorList>
            <person name="Octaviana S."/>
        </authorList>
    </citation>
    <scope>NUCLEOTIDE SEQUENCE [LARGE SCALE GENOMIC DNA]</scope>
    <source>
        <strain evidence="15 16">PWU20</strain>
    </source>
</reference>
<keyword evidence="8 15" id="KW-0675">Receptor</keyword>
<sequence length="686" mass="76790">MNNFTTWLMAGLLLVTGTSAFSQEQKDSTDLYALSLEELLSIKVISSTKTEVSIQKAPSVVRLFTKDDISKMGFQTLRDLLDQIPGFENQEYRAGHQLTWIRGVQARYNNKVLLLIDGVPIRDSYYGNFNVDEMIPIEIVERVEVINGPGSVLYGTNSFAGVISITTKQEGRSLSAEAGSFNTYRVNGQYSIKGLFVNANLLESDGFSPDFNSDGKVREHDQSVSNKSIMASYNRNGLELTGSYTKYAYPYKYRDSKGDYSFERTPVYGSAAYTIKTSTNSSLKLHGFYNSYGFNIEKTKYKNATSNEIKEIATEELNSSLYGGSAEYFMSFSKNELLAGVSLLADHADDIHALVTNTEGASVNIRKDMIQGGKGTFTRSNLGFFLQDTYSINSKIDLTGGVRYDVLSDFENQFNYRIGLTGSFNKNWYGKALFGTAYRIPSYREYIDVISYNNQLKPEELRTIEAQIGYASNKMDINLTVYNNYYTNFINEVVVDSIQDGAGAVREVDDEVSFNFDNRSITGLELNGVLKPIANLRLLIGLSYKFNASEKMGGFGSNEIIYTSQEIDFNKRDLLFLSKFTGNFTASYLFAQRVTLALNGQYFSNRNTPSDYQSNAPDAVQNASHADGFVKFNLFANVGLYKGLSLKASVNNVFDTNIYSPPFGGQQDYDAQWPGRNVRIGLRYNF</sequence>
<keyword evidence="7 10" id="KW-0472">Membrane</keyword>
<dbReference type="PROSITE" id="PS52016">
    <property type="entry name" value="TONB_DEPENDENT_REC_3"/>
    <property type="match status" value="1"/>
</dbReference>
<keyword evidence="2 10" id="KW-0813">Transport</keyword>
<feature type="domain" description="TonB-dependent receptor-like beta-barrel" evidence="13">
    <location>
        <begin position="221"/>
        <end position="653"/>
    </location>
</feature>
<keyword evidence="5 12" id="KW-0732">Signal</keyword>
<dbReference type="Gene3D" id="2.40.170.20">
    <property type="entry name" value="TonB-dependent receptor, beta-barrel domain"/>
    <property type="match status" value="1"/>
</dbReference>
<evidence type="ECO:0000256" key="2">
    <source>
        <dbReference type="ARBA" id="ARBA00022448"/>
    </source>
</evidence>
<evidence type="ECO:0000256" key="9">
    <source>
        <dbReference type="ARBA" id="ARBA00023237"/>
    </source>
</evidence>
<evidence type="ECO:0000256" key="4">
    <source>
        <dbReference type="ARBA" id="ARBA00022692"/>
    </source>
</evidence>
<keyword evidence="6 11" id="KW-0798">TonB box</keyword>
<dbReference type="InterPro" id="IPR000531">
    <property type="entry name" value="Beta-barrel_TonB"/>
</dbReference>
<dbReference type="Gene3D" id="2.170.130.10">
    <property type="entry name" value="TonB-dependent receptor, plug domain"/>
    <property type="match status" value="1"/>
</dbReference>
<dbReference type="SUPFAM" id="SSF56935">
    <property type="entry name" value="Porins"/>
    <property type="match status" value="1"/>
</dbReference>
<evidence type="ECO:0000259" key="13">
    <source>
        <dbReference type="Pfam" id="PF00593"/>
    </source>
</evidence>